<evidence type="ECO:0000313" key="3">
    <source>
        <dbReference type="Proteomes" id="UP000612055"/>
    </source>
</evidence>
<dbReference type="EMBL" id="JAEHOE010000014">
    <property type="protein sequence ID" value="KAG2497352.1"/>
    <property type="molecule type" value="Genomic_DNA"/>
</dbReference>
<sequence>MSTAAAAAGAAPGGAGSSPAGAIVVYVTVPSAEVGEALGSKLVESRLAACVNMVPGVTSIYWWDGKVNKDAELLLIVKSREELLPQLTAFVRANHPYDEPEVIGLPILGGSPSYLKWLHDSTGPAGPA</sequence>
<dbReference type="Pfam" id="PF03091">
    <property type="entry name" value="CutA1"/>
    <property type="match status" value="1"/>
</dbReference>
<dbReference type="InterPro" id="IPR015867">
    <property type="entry name" value="N-reg_PII/ATP_PRibTrfase_C"/>
</dbReference>
<name>A0A836C303_9CHLO</name>
<comment type="caution">
    <text evidence="2">The sequence shown here is derived from an EMBL/GenBank/DDBJ whole genome shotgun (WGS) entry which is preliminary data.</text>
</comment>
<dbReference type="GO" id="GO:0010038">
    <property type="term" value="P:response to metal ion"/>
    <property type="evidence" value="ECO:0007669"/>
    <property type="project" value="InterPro"/>
</dbReference>
<evidence type="ECO:0000256" key="1">
    <source>
        <dbReference type="ARBA" id="ARBA00010169"/>
    </source>
</evidence>
<dbReference type="Gene3D" id="3.30.70.120">
    <property type="match status" value="1"/>
</dbReference>
<comment type="similarity">
    <text evidence="1">Belongs to the CutA family.</text>
</comment>
<dbReference type="InterPro" id="IPR004323">
    <property type="entry name" value="Ion_tolerance_CutA"/>
</dbReference>
<accession>A0A836C303</accession>
<dbReference type="PANTHER" id="PTHR23419">
    <property type="entry name" value="DIVALENT CATION TOLERANCE CUTA-RELATED"/>
    <property type="match status" value="1"/>
</dbReference>
<dbReference type="InterPro" id="IPR011322">
    <property type="entry name" value="N-reg_PII-like_a/b"/>
</dbReference>
<protein>
    <submittedName>
        <fullName evidence="2">Uncharacterized protein</fullName>
    </submittedName>
</protein>
<evidence type="ECO:0000313" key="2">
    <source>
        <dbReference type="EMBL" id="KAG2497352.1"/>
    </source>
</evidence>
<proteinExistence type="inferred from homology"/>
<dbReference type="GO" id="GO:0005507">
    <property type="term" value="F:copper ion binding"/>
    <property type="evidence" value="ECO:0007669"/>
    <property type="project" value="TreeGrafter"/>
</dbReference>
<dbReference type="SUPFAM" id="SSF54913">
    <property type="entry name" value="GlnB-like"/>
    <property type="match status" value="1"/>
</dbReference>
<keyword evidence="3" id="KW-1185">Reference proteome</keyword>
<organism evidence="2 3">
    <name type="scientific">Edaphochlamys debaryana</name>
    <dbReference type="NCBI Taxonomy" id="47281"/>
    <lineage>
        <taxon>Eukaryota</taxon>
        <taxon>Viridiplantae</taxon>
        <taxon>Chlorophyta</taxon>
        <taxon>core chlorophytes</taxon>
        <taxon>Chlorophyceae</taxon>
        <taxon>CS clade</taxon>
        <taxon>Chlamydomonadales</taxon>
        <taxon>Chlamydomonadales incertae sedis</taxon>
        <taxon>Edaphochlamys</taxon>
    </lineage>
</organism>
<dbReference type="Proteomes" id="UP000612055">
    <property type="component" value="Unassembled WGS sequence"/>
</dbReference>
<dbReference type="AlphaFoldDB" id="A0A836C303"/>
<reference evidence="2" key="1">
    <citation type="journal article" date="2020" name="bioRxiv">
        <title>Comparative genomics of Chlamydomonas.</title>
        <authorList>
            <person name="Craig R.J."/>
            <person name="Hasan A.R."/>
            <person name="Ness R.W."/>
            <person name="Keightley P.D."/>
        </authorList>
    </citation>
    <scope>NUCLEOTIDE SEQUENCE</scope>
    <source>
        <strain evidence="2">CCAP 11/70</strain>
    </source>
</reference>
<dbReference type="PANTHER" id="PTHR23419:SF8">
    <property type="entry name" value="FI09726P"/>
    <property type="match status" value="1"/>
</dbReference>
<gene>
    <name evidence="2" type="ORF">HYH03_004512</name>
</gene>
<dbReference type="OrthoDB" id="2017693at2759"/>